<evidence type="ECO:0000256" key="1">
    <source>
        <dbReference type="SAM" id="MobiDB-lite"/>
    </source>
</evidence>
<accession>A0A6A6EQ12</accession>
<name>A0A6A6EQ12_9PEZI</name>
<dbReference type="Proteomes" id="UP000800200">
    <property type="component" value="Unassembled WGS sequence"/>
</dbReference>
<sequence>MPPNVEERPGPSNRRSYGRLLGVRDAGTGESAESYIFQLSKERDNVDKRIQEEDAATKTSKETIGDPFNERRWFNKLLHEEIEAYAKRSSIEMCTMLHTKLPQMVEMFYRQNRFDIHDADDIEEFLTTDMFGVGIEPRQCVRKMIVAVRNDLLVRKYRGLRERGLPRDPLSIMSENLAALKTINHKNGFLLDFDIQRNGRQDSLCATMARFWPICKDLKDEGVKVRFKLDTDDEFRWASGSEVAPGTWWEDLEGL</sequence>
<feature type="region of interest" description="Disordered" evidence="1">
    <location>
        <begin position="1"/>
        <end position="25"/>
    </location>
</feature>
<dbReference type="OrthoDB" id="3676762at2759"/>
<dbReference type="EMBL" id="ML994614">
    <property type="protein sequence ID" value="KAF2192869.1"/>
    <property type="molecule type" value="Genomic_DNA"/>
</dbReference>
<evidence type="ECO:0000313" key="2">
    <source>
        <dbReference type="EMBL" id="KAF2192869.1"/>
    </source>
</evidence>
<protein>
    <submittedName>
        <fullName evidence="2">Uncharacterized protein</fullName>
    </submittedName>
</protein>
<reference evidence="2" key="1">
    <citation type="journal article" date="2020" name="Stud. Mycol.">
        <title>101 Dothideomycetes genomes: a test case for predicting lifestyles and emergence of pathogens.</title>
        <authorList>
            <person name="Haridas S."/>
            <person name="Albert R."/>
            <person name="Binder M."/>
            <person name="Bloem J."/>
            <person name="Labutti K."/>
            <person name="Salamov A."/>
            <person name="Andreopoulos B."/>
            <person name="Baker S."/>
            <person name="Barry K."/>
            <person name="Bills G."/>
            <person name="Bluhm B."/>
            <person name="Cannon C."/>
            <person name="Castanera R."/>
            <person name="Culley D."/>
            <person name="Daum C."/>
            <person name="Ezra D."/>
            <person name="Gonzalez J."/>
            <person name="Henrissat B."/>
            <person name="Kuo A."/>
            <person name="Liang C."/>
            <person name="Lipzen A."/>
            <person name="Lutzoni F."/>
            <person name="Magnuson J."/>
            <person name="Mondo S."/>
            <person name="Nolan M."/>
            <person name="Ohm R."/>
            <person name="Pangilinan J."/>
            <person name="Park H.-J."/>
            <person name="Ramirez L."/>
            <person name="Alfaro M."/>
            <person name="Sun H."/>
            <person name="Tritt A."/>
            <person name="Yoshinaga Y."/>
            <person name="Zwiers L.-H."/>
            <person name="Turgeon B."/>
            <person name="Goodwin S."/>
            <person name="Spatafora J."/>
            <person name="Crous P."/>
            <person name="Grigoriev I."/>
        </authorList>
    </citation>
    <scope>NUCLEOTIDE SEQUENCE</scope>
    <source>
        <strain evidence="2">CBS 207.26</strain>
    </source>
</reference>
<keyword evidence="3" id="KW-1185">Reference proteome</keyword>
<gene>
    <name evidence="2" type="ORF">K469DRAFT_745341</name>
</gene>
<organism evidence="2 3">
    <name type="scientific">Zopfia rhizophila CBS 207.26</name>
    <dbReference type="NCBI Taxonomy" id="1314779"/>
    <lineage>
        <taxon>Eukaryota</taxon>
        <taxon>Fungi</taxon>
        <taxon>Dikarya</taxon>
        <taxon>Ascomycota</taxon>
        <taxon>Pezizomycotina</taxon>
        <taxon>Dothideomycetes</taxon>
        <taxon>Dothideomycetes incertae sedis</taxon>
        <taxon>Zopfiaceae</taxon>
        <taxon>Zopfia</taxon>
    </lineage>
</organism>
<dbReference type="AlphaFoldDB" id="A0A6A6EQ12"/>
<evidence type="ECO:0000313" key="3">
    <source>
        <dbReference type="Proteomes" id="UP000800200"/>
    </source>
</evidence>
<proteinExistence type="predicted"/>